<keyword evidence="3" id="KW-0813">Transport</keyword>
<keyword evidence="7 15" id="KW-0479">Metal-binding</keyword>
<dbReference type="Proteomes" id="UP001595961">
    <property type="component" value="Unassembled WGS sequence"/>
</dbReference>
<dbReference type="Pfam" id="PF00122">
    <property type="entry name" value="E1-E2_ATPase"/>
    <property type="match status" value="1"/>
</dbReference>
<name>A0ABV9C4H1_9GAMM</name>
<evidence type="ECO:0000256" key="3">
    <source>
        <dbReference type="ARBA" id="ARBA00022448"/>
    </source>
</evidence>
<keyword evidence="13" id="KW-0406">Ion transport</keyword>
<evidence type="ECO:0000256" key="8">
    <source>
        <dbReference type="ARBA" id="ARBA00022741"/>
    </source>
</evidence>
<evidence type="ECO:0000256" key="11">
    <source>
        <dbReference type="ARBA" id="ARBA00022967"/>
    </source>
</evidence>
<evidence type="ECO:0000256" key="6">
    <source>
        <dbReference type="ARBA" id="ARBA00022692"/>
    </source>
</evidence>
<comment type="similarity">
    <text evidence="2 15">Belongs to the cation transport ATPase (P-type) (TC 3.A.3) family. Type IB subfamily.</text>
</comment>
<evidence type="ECO:0000256" key="7">
    <source>
        <dbReference type="ARBA" id="ARBA00022723"/>
    </source>
</evidence>
<dbReference type="PRINTS" id="PR00119">
    <property type="entry name" value="CATATPASE"/>
</dbReference>
<gene>
    <name evidence="17" type="ORF">ACFO5W_13315</name>
</gene>
<dbReference type="InterPro" id="IPR023214">
    <property type="entry name" value="HAD_sf"/>
</dbReference>
<comment type="caution">
    <text evidence="17">The sequence shown here is derived from an EMBL/GenBank/DDBJ whole genome shotgun (WGS) entry which is preliminary data.</text>
</comment>
<dbReference type="PROSITE" id="PS00154">
    <property type="entry name" value="ATPASE_E1_E2"/>
    <property type="match status" value="1"/>
</dbReference>
<keyword evidence="6 15" id="KW-0812">Transmembrane</keyword>
<dbReference type="SUPFAM" id="SSF81665">
    <property type="entry name" value="Calcium ATPase, transmembrane domain M"/>
    <property type="match status" value="1"/>
</dbReference>
<dbReference type="Gene3D" id="3.40.50.1000">
    <property type="entry name" value="HAD superfamily/HAD-like"/>
    <property type="match status" value="1"/>
</dbReference>
<evidence type="ECO:0000256" key="14">
    <source>
        <dbReference type="ARBA" id="ARBA00023136"/>
    </source>
</evidence>
<reference evidence="18" key="1">
    <citation type="journal article" date="2019" name="Int. J. Syst. Evol. Microbiol.">
        <title>The Global Catalogue of Microorganisms (GCM) 10K type strain sequencing project: providing services to taxonomists for standard genome sequencing and annotation.</title>
        <authorList>
            <consortium name="The Broad Institute Genomics Platform"/>
            <consortium name="The Broad Institute Genome Sequencing Center for Infectious Disease"/>
            <person name="Wu L."/>
            <person name="Ma J."/>
        </authorList>
    </citation>
    <scope>NUCLEOTIDE SEQUENCE [LARGE SCALE GENOMIC DNA]</scope>
    <source>
        <strain evidence="18">CCM 4481</strain>
    </source>
</reference>
<dbReference type="SUPFAM" id="SSF56784">
    <property type="entry name" value="HAD-like"/>
    <property type="match status" value="1"/>
</dbReference>
<evidence type="ECO:0000256" key="13">
    <source>
        <dbReference type="ARBA" id="ARBA00023065"/>
    </source>
</evidence>
<dbReference type="InterPro" id="IPR027256">
    <property type="entry name" value="P-typ_ATPase_IB"/>
</dbReference>
<evidence type="ECO:0000313" key="17">
    <source>
        <dbReference type="EMBL" id="MFC4527618.1"/>
    </source>
</evidence>
<dbReference type="PANTHER" id="PTHR43520">
    <property type="entry name" value="ATP7, ISOFORM B"/>
    <property type="match status" value="1"/>
</dbReference>
<dbReference type="InterPro" id="IPR001757">
    <property type="entry name" value="P_typ_ATPase"/>
</dbReference>
<feature type="transmembrane region" description="Helical" evidence="15">
    <location>
        <begin position="687"/>
        <end position="704"/>
    </location>
</feature>
<dbReference type="Gene3D" id="3.30.70.100">
    <property type="match status" value="1"/>
</dbReference>
<dbReference type="EMBL" id="JBHSGA010000017">
    <property type="protein sequence ID" value="MFC4527618.1"/>
    <property type="molecule type" value="Genomic_DNA"/>
</dbReference>
<dbReference type="Gene3D" id="3.40.1110.10">
    <property type="entry name" value="Calcium-transporting ATPase, cytoplasmic domain N"/>
    <property type="match status" value="1"/>
</dbReference>
<dbReference type="CDD" id="cd00371">
    <property type="entry name" value="HMA"/>
    <property type="match status" value="1"/>
</dbReference>
<organism evidence="17 18">
    <name type="scientific">Dyella halodurans</name>
    <dbReference type="NCBI Taxonomy" id="1920171"/>
    <lineage>
        <taxon>Bacteria</taxon>
        <taxon>Pseudomonadati</taxon>
        <taxon>Pseudomonadota</taxon>
        <taxon>Gammaproteobacteria</taxon>
        <taxon>Lysobacterales</taxon>
        <taxon>Rhodanobacteraceae</taxon>
        <taxon>Dyella</taxon>
    </lineage>
</organism>
<keyword evidence="14 15" id="KW-0472">Membrane</keyword>
<proteinExistence type="inferred from homology"/>
<feature type="transmembrane region" description="Helical" evidence="15">
    <location>
        <begin position="178"/>
        <end position="200"/>
    </location>
</feature>
<dbReference type="InterPro" id="IPR023298">
    <property type="entry name" value="ATPase_P-typ_TM_dom_sf"/>
</dbReference>
<dbReference type="PANTHER" id="PTHR43520:SF5">
    <property type="entry name" value="CATION-TRANSPORTING P-TYPE ATPASE-RELATED"/>
    <property type="match status" value="1"/>
</dbReference>
<dbReference type="InterPro" id="IPR036412">
    <property type="entry name" value="HAD-like_sf"/>
</dbReference>
<evidence type="ECO:0000256" key="5">
    <source>
        <dbReference type="ARBA" id="ARBA00022553"/>
    </source>
</evidence>
<feature type="transmembrane region" description="Helical" evidence="15">
    <location>
        <begin position="113"/>
        <end position="134"/>
    </location>
</feature>
<keyword evidence="10" id="KW-0460">Magnesium</keyword>
<keyword evidence="12 15" id="KW-1133">Transmembrane helix</keyword>
<dbReference type="InterPro" id="IPR023299">
    <property type="entry name" value="ATPase_P-typ_cyto_dom_N"/>
</dbReference>
<dbReference type="InterPro" id="IPR036163">
    <property type="entry name" value="HMA_dom_sf"/>
</dbReference>
<dbReference type="RefSeq" id="WP_266150298.1">
    <property type="nucleotide sequence ID" value="NZ_CP064028.1"/>
</dbReference>
<evidence type="ECO:0000256" key="2">
    <source>
        <dbReference type="ARBA" id="ARBA00006024"/>
    </source>
</evidence>
<sequence>MNTYEAWAHPLLAAQVLRARRDGQSEVALRVDGLQGARQVLRLEQVIHAIPGVRRVSVDAASRRVRVIWDRDRTSLPALLQTLAAMHCAAQPLRSDSIDDTRSREANDLLKRLLVAGMCAMQVMTYAFVIYIGVVDFVDFTTRGLFRWLSLISTAPVVFYSAHPFVRGAWQELRSRRLGIHIPVAAAVWLVFLASAINTVRGQGEIYFDSVSMFVFLLLAARYIELRARHRSGALGDAVIDGAPLLAERLRANGELETVPAIELLPGERVHIAEGGTVPADGVLESDSIQVDEALLSGESCPVTRHRGDPLVAGSVLVGGPARLRVERSGDDTAAARMGALSTRARLAREAATQVNDAELGRFVARVLVLTLGTAAAWLLIDPSRAFEAAVAVLVIACPCAFALTAPSAMVRALGILAQRGVLVADSAALATLARVDVAVFDKTGTLTVPHIDLDEATHLRADGRTDWPALAAALARESSHPMARAVVQATSGHRPATATQVEVTLGSGISGTIAGHTVRLGRGAFVLEGAASSRSSDDLWLADAQGPIAAFRPHEAARADAARTLNALRERGMATVIASGDAAGRVAQTAAALGVHEHHAQQTPADKLALLEQKRREGHVTLAVGDGNNDAPILAGADVSAALASGSELAQAHADFLLLHGQLHGLVVARDVACKVRDVIARGRRWSLAYNLCAVPFAALGWVPPWLAAIGMSASSLVVVLNAWRIGRDDPPAPAVRA</sequence>
<dbReference type="Gene3D" id="2.70.150.10">
    <property type="entry name" value="Calcium-transporting ATPase, cytoplasmic transduction domain A"/>
    <property type="match status" value="1"/>
</dbReference>
<evidence type="ECO:0000256" key="1">
    <source>
        <dbReference type="ARBA" id="ARBA00004651"/>
    </source>
</evidence>
<evidence type="ECO:0000256" key="9">
    <source>
        <dbReference type="ARBA" id="ARBA00022840"/>
    </source>
</evidence>
<feature type="transmembrane region" description="Helical" evidence="15">
    <location>
        <begin position="387"/>
        <end position="406"/>
    </location>
</feature>
<keyword evidence="18" id="KW-1185">Reference proteome</keyword>
<evidence type="ECO:0000259" key="16">
    <source>
        <dbReference type="Pfam" id="PF00122"/>
    </source>
</evidence>
<keyword evidence="9 15" id="KW-0067">ATP-binding</keyword>
<keyword evidence="5" id="KW-0597">Phosphoprotein</keyword>
<dbReference type="PROSITE" id="PS01229">
    <property type="entry name" value="COF_2"/>
    <property type="match status" value="1"/>
</dbReference>
<feature type="transmembrane region" description="Helical" evidence="15">
    <location>
        <begin position="363"/>
        <end position="381"/>
    </location>
</feature>
<keyword evidence="4 15" id="KW-1003">Cell membrane</keyword>
<feature type="domain" description="P-type ATPase A" evidence="16">
    <location>
        <begin position="248"/>
        <end position="340"/>
    </location>
</feature>
<dbReference type="SUPFAM" id="SSF81653">
    <property type="entry name" value="Calcium ATPase, transduction domain A"/>
    <property type="match status" value="1"/>
</dbReference>
<evidence type="ECO:0000256" key="15">
    <source>
        <dbReference type="RuleBase" id="RU362081"/>
    </source>
</evidence>
<dbReference type="SUPFAM" id="SSF55008">
    <property type="entry name" value="HMA, heavy metal-associated domain"/>
    <property type="match status" value="1"/>
</dbReference>
<keyword evidence="8 15" id="KW-0547">Nucleotide-binding</keyword>
<accession>A0ABV9C4H1</accession>
<dbReference type="InterPro" id="IPR008250">
    <property type="entry name" value="ATPase_P-typ_transduc_dom_A_sf"/>
</dbReference>
<feature type="transmembrane region" description="Helical" evidence="15">
    <location>
        <begin position="146"/>
        <end position="166"/>
    </location>
</feature>
<dbReference type="NCBIfam" id="TIGR01494">
    <property type="entry name" value="ATPase_P-type"/>
    <property type="match status" value="1"/>
</dbReference>
<evidence type="ECO:0000256" key="4">
    <source>
        <dbReference type="ARBA" id="ARBA00022475"/>
    </source>
</evidence>
<evidence type="ECO:0000256" key="12">
    <source>
        <dbReference type="ARBA" id="ARBA00022989"/>
    </source>
</evidence>
<dbReference type="InterPro" id="IPR006121">
    <property type="entry name" value="HMA_dom"/>
</dbReference>
<comment type="subcellular location">
    <subcellularLocation>
        <location evidence="1">Cell membrane</location>
        <topology evidence="1">Multi-pass membrane protein</topology>
    </subcellularLocation>
</comment>
<evidence type="ECO:0000313" key="18">
    <source>
        <dbReference type="Proteomes" id="UP001595961"/>
    </source>
</evidence>
<protein>
    <submittedName>
        <fullName evidence="17">Heavy metal translocating P-type ATPase</fullName>
    </submittedName>
</protein>
<feature type="transmembrane region" description="Helical" evidence="15">
    <location>
        <begin position="206"/>
        <end position="224"/>
    </location>
</feature>
<dbReference type="Pfam" id="PF00702">
    <property type="entry name" value="Hydrolase"/>
    <property type="match status" value="1"/>
</dbReference>
<dbReference type="InterPro" id="IPR059000">
    <property type="entry name" value="ATPase_P-type_domA"/>
</dbReference>
<keyword evidence="11" id="KW-1278">Translocase</keyword>
<dbReference type="NCBIfam" id="TIGR01525">
    <property type="entry name" value="ATPase-IB_hvy"/>
    <property type="match status" value="1"/>
</dbReference>
<dbReference type="InterPro" id="IPR018303">
    <property type="entry name" value="ATPase_P-typ_P_site"/>
</dbReference>
<evidence type="ECO:0000256" key="10">
    <source>
        <dbReference type="ARBA" id="ARBA00022842"/>
    </source>
</evidence>